<evidence type="ECO:0000259" key="3">
    <source>
        <dbReference type="SMART" id="SM00460"/>
    </source>
</evidence>
<dbReference type="SUPFAM" id="SSF49373">
    <property type="entry name" value="Invasin/intimin cell-adhesion fragments"/>
    <property type="match status" value="1"/>
</dbReference>
<feature type="compositionally biased region" description="Acidic residues" evidence="1">
    <location>
        <begin position="154"/>
        <end position="175"/>
    </location>
</feature>
<feature type="compositionally biased region" description="Basic and acidic residues" evidence="1">
    <location>
        <begin position="134"/>
        <end position="148"/>
    </location>
</feature>
<dbReference type="InterPro" id="IPR052901">
    <property type="entry name" value="Bact_TGase-like"/>
</dbReference>
<feature type="region of interest" description="Disordered" evidence="1">
    <location>
        <begin position="618"/>
        <end position="660"/>
    </location>
</feature>
<dbReference type="EMBL" id="KF900349">
    <property type="protein sequence ID" value="AIE91784.1"/>
    <property type="molecule type" value="Genomic_DNA"/>
</dbReference>
<dbReference type="SUPFAM" id="SSF54001">
    <property type="entry name" value="Cysteine proteinases"/>
    <property type="match status" value="1"/>
</dbReference>
<dbReference type="InterPro" id="IPR038765">
    <property type="entry name" value="Papain-like_cys_pep_sf"/>
</dbReference>
<dbReference type="Pfam" id="PF01841">
    <property type="entry name" value="Transglut_core"/>
    <property type="match status" value="1"/>
</dbReference>
<dbReference type="InterPro" id="IPR008964">
    <property type="entry name" value="Invasin/intimin_cell_adhesion"/>
</dbReference>
<evidence type="ECO:0000256" key="1">
    <source>
        <dbReference type="SAM" id="MobiDB-lite"/>
    </source>
</evidence>
<evidence type="ECO:0000256" key="2">
    <source>
        <dbReference type="SAM" id="Phobius"/>
    </source>
</evidence>
<dbReference type="InterPro" id="IPR002931">
    <property type="entry name" value="Transglutaminase-like"/>
</dbReference>
<evidence type="ECO:0000313" key="4">
    <source>
        <dbReference type="EMBL" id="AIE91784.1"/>
    </source>
</evidence>
<dbReference type="Pfam" id="PF13559">
    <property type="entry name" value="DUF4129"/>
    <property type="match status" value="1"/>
</dbReference>
<dbReference type="PANTHER" id="PTHR42736:SF1">
    <property type="entry name" value="PROTEIN-GLUTAMINE GAMMA-GLUTAMYLTRANSFERASE"/>
    <property type="match status" value="1"/>
</dbReference>
<reference evidence="4" key="1">
    <citation type="journal article" date="2014" name="Genome Biol. Evol.">
        <title>Pangenome evidence for extensive interdomain horizontal transfer affecting lineage core and shell genes in uncultured planktonic thaumarchaeota and euryarchaeota.</title>
        <authorList>
            <person name="Deschamps P."/>
            <person name="Zivanovic Y."/>
            <person name="Moreira D."/>
            <person name="Rodriguez-Valera F."/>
            <person name="Lopez-Garcia P."/>
        </authorList>
    </citation>
    <scope>NUCLEOTIDE SEQUENCE</scope>
</reference>
<keyword evidence="2" id="KW-0812">Transmembrane</keyword>
<feature type="transmembrane region" description="Helical" evidence="2">
    <location>
        <begin position="2788"/>
        <end position="2807"/>
    </location>
</feature>
<dbReference type="SMART" id="SM00460">
    <property type="entry name" value="TGc"/>
    <property type="match status" value="1"/>
</dbReference>
<feature type="compositionally biased region" description="Polar residues" evidence="1">
    <location>
        <begin position="33"/>
        <end position="42"/>
    </location>
</feature>
<proteinExistence type="predicted"/>
<feature type="region of interest" description="Disordered" evidence="1">
    <location>
        <begin position="257"/>
        <end position="276"/>
    </location>
</feature>
<accession>A0A075FK77</accession>
<organism evidence="4">
    <name type="scientific">uncultured marine group II/III euryarchaeote AD1000_16_A02</name>
    <dbReference type="NCBI Taxonomy" id="1457730"/>
    <lineage>
        <taxon>Archaea</taxon>
        <taxon>Methanobacteriati</taxon>
        <taxon>Methanobacteriota</taxon>
        <taxon>environmental samples</taxon>
    </lineage>
</organism>
<keyword evidence="2" id="KW-0472">Membrane</keyword>
<feature type="domain" description="Transglutaminase-like" evidence="3">
    <location>
        <begin position="923"/>
        <end position="998"/>
    </location>
</feature>
<dbReference type="Gene3D" id="3.10.620.30">
    <property type="match status" value="1"/>
</dbReference>
<feature type="compositionally biased region" description="Acidic residues" evidence="1">
    <location>
        <begin position="293"/>
        <end position="302"/>
    </location>
</feature>
<sequence>MEFLLQTQCQDWDSDNDGLPDGWEWQYGLDPNDGSSLGSNGASGDPDGDSMSNLQEYTYLTPVGWDSSNTPNALDNGVWWNGTVPVRNWNEEGAMQVNQPACGAAGNDGNGSTVILCDEDPVGDICNDGIDNDKDGLVDQADPDKDGDQVCGSNDDDGDGLSDEDPDGWDTDGDGLPDGWEVANGLNATNPTGIDGMMGDPDGDGLVNIQEYVNPSWTTTNGGTPYFMSGNPQTEQATENVNPCNPLFGCLSQTASVDQDTDTDPWDNDTDNDGLEDGWEALTILTDPTSADTDSDGIEDGIEANVSTYGDPPQHSDPRNNNTDGDQFDDGDEDKNGNGRVDSNETDPTRREDAGDFDNDGIDNWIENLSCTMWNVYDTDFGGVGDGDESNLSHSTDPCMSMIDYSTTLDTAAQAGGYSASLQRLYLTDASGFDSTPIDWRTLNGATGYYNDSSGVLTSFSYGAVVNNVLFGVVTPPPANTVEVISKNGSWCHYEGSNSGSLGTTHSHCDDDYEDSDGDGLADWEETLSIWGWFSISTVYDSDGDGQNDLDEILNSTDPMEPCDNTLDTDGDLLNDYFENTTGCDLMFVPGMGAGNGSTDAYVTDYLDVDTDNGGVIDSQEYLDGTNPQNDPSDDMNPADTDGDGIPDNIENQTGTDWRNPDTDGGGMSDYEECPPQFWQDCHLSPQNPWDPTDDINPNEIAFYANNTTSTGAGVDTDSIHRWRVKTYDFYTGGAYGINTSLVSEQQLSAGDINTYQVANNTFWNSTEMWLLEFLQPIEPGGTLPQPSHTIEYMSWFDSMAELNQTNHTRDIRVSATAVGGMMVSAPEVFYTDAELQSGVEFPSPYATDLPAYFTDYSSLESNVTNITYGVITDSGAVSAWDRVQAIKNYLSEEDTNVTDPDFKLNFDGSGAPNVEDVTRFILDHAREGSCSEYVTIFTTMARIAGIPARTVTGYTGGVWHGTGYMVMGSNWNTWSEVHLQQSGTNLDMGWIPIDPCPPAEDVQFTNESVNPLTLERDLSSGLIYINGSLQFTNNSTGAVDALVNAYLVSANDTTPMNPSILNEDSRIRAILTDQNGNFSINGTPAMMPSPGYAKVVVESRQGGYVPYSYQVYAVTLNITDDVNFTLTGPEPLGAPIVGAGTTTTITGNMLWNAQPQTDPSLKGNFTVELTYPSSVLSANVTLQAPVWTDGFFSFDVNLSDLETQGLRQATISFAGWHEANLNLGSTPIYHARPGSMNFTMNVSAAPNMTATIEGPGGNHSLLVINENLYVNGTVVTRGASPAPMDGYISLLLRSNGSNTSYSNITTWAVTNGVYNITWNLNGSDVPVGPGYLDVQLLFGQGIPGASDQDEFTGYGLRSEVTMSFGLGSIGRGEMISVMISLADHTGSANLPFNGTYLMTFDGTLVNTSVDPVGDWITSEFTPSGTLAAGDYWWNISYDGYLGGNAGSEWFKPSNASGLLLVTGTATLSINLAQEWTHLGGTTVISGTVTDDVLGTPILWNTSDVRFSIALPGTGPSGPNGEPPLPMFIPLGNALSNQTNGNYAVVVTLPSDLASAAHNLTAVLDFDTFATNPIGAYYWMDTSPAALIGLESELVLESNITSVIVEAGNSIPFNITVTDVGDGSPVVGETVNFTWDWGGTNTSIGQVVSGADGVAILNWVVPPTMDPGYYDVRIWMANDTSDPLTAGSTRWWGNETFMNVTVQVPSDVVISSVPLNVTAGTSFQLVGTVNDGNDVSRPFNGPVGIEVFFLGDPSETLVASHITANNGSFNLSVPTDPNNDGITNGNKTLVVSVLDGSNPFYLTGSASSGMLIIGVTDFEQQTPLIPVVVTRGENISFGAVLVEASDNFRLITNTTVAAQFHDTWMPESMTDSNATASWTYSVPNTQPLGQITVTIYYNATGIWEMHPTTHQISTISVRSITVLVVDNISANPLSGSTFDVTGSLVSDNGSGIIARDGAGLLPQVQVSIDGFTNNFQVSNAIAQPNGTWTAVITLDSDFPRGSHLLAASYTPTVNYYLGSNGNNTFDSRGYSVISILTPENLDPDYRTVRGDNVSVQVMLQDNTLAVISNATITIEFPTLNISTTVVTDINGTAWALLNVPDNIAPGPLSINASYLGMPGTTGVLGDEDTVMVIILAPTVITIDSVEGNFIAGDIIWVNGTLLDEHGNLLQTGGVPAASILHLSVDGNDTGAFIESNASTGTYSLMYTMPSETAAGSHLVTIFFKGGFMWVDPIGQGDSTNPEYYLNSSAEQWVNISVPTYIVLLGGGGDVDREGLLIIDGTLFDIVDNRLANETLEVWFDNAWLTNVTTDSEGNFQVYYPVPADSPLGPQMMEMRFTGSTFYLPSEANTSWNVYSAVNVDMVLPSEIAINDNITIQGTVRDNLPEGWLLNHSLEVRFNGTLLGTVYSDSDGVWTIEWTIPNNIGLGSHPVEIYAPAQGWYREASANGTIWVAHHSDLLLTSEDNGDATRGTFWNVSGRLYDSDAIGLPGIAGRSVDILLDGVFVDTVTTDSFGEFELLIPVSMVSARGEHTLSAHYAGEASWLATNSTTTLTTWSDIDWQLVENENIIVRSSSSHPIIIEGRILEVGGSGNPVEMLDLILYWNQSDLGISEQVVWMSDGSFSIQLTAPQYMSAGDITLTLRAMDNTSRNYNGGQINTSIFVVIPVDFETGVEVVPYNGDRVIAWVKGTAKDTQLPASDILVTAVLYNDSYGLSRTLTGRTADNGSFWFEFVSVPPMAPYGDGSTYGSLYVQINSTDEKVAEDDRERLETTMEVIVLSAATIEEGISNWLYGGLIAAVLGSIAFVVYWRRRKQSALSELADVFAYTAELLAAGDETREAIFNCYESLCAILMRHRFLRRDFETVREFEMAIRKALPINEEALVALDSVFEEARYSRHEMGEAHKTQAQDALGRVLGQIDELAEVPLR</sequence>
<feature type="compositionally biased region" description="Acidic residues" evidence="1">
    <location>
        <begin position="259"/>
        <end position="276"/>
    </location>
</feature>
<protein>
    <submittedName>
        <fullName evidence="4">Transglutaminase domain-containing protein</fullName>
    </submittedName>
</protein>
<name>A0A075FK77_9EURY</name>
<dbReference type="PANTHER" id="PTHR42736">
    <property type="entry name" value="PROTEIN-GLUTAMINE GAMMA-GLUTAMYLTRANSFERASE"/>
    <property type="match status" value="1"/>
</dbReference>
<dbReference type="InterPro" id="IPR025403">
    <property type="entry name" value="TgpA-like_C"/>
</dbReference>
<feature type="region of interest" description="Disordered" evidence="1">
    <location>
        <begin position="287"/>
        <end position="361"/>
    </location>
</feature>
<dbReference type="InterPro" id="IPR018247">
    <property type="entry name" value="EF_Hand_1_Ca_BS"/>
</dbReference>
<keyword evidence="2" id="KW-1133">Transmembrane helix</keyword>
<dbReference type="PROSITE" id="PS00018">
    <property type="entry name" value="EF_HAND_1"/>
    <property type="match status" value="1"/>
</dbReference>
<feature type="region of interest" description="Disordered" evidence="1">
    <location>
        <begin position="12"/>
        <end position="51"/>
    </location>
</feature>
<feature type="region of interest" description="Disordered" evidence="1">
    <location>
        <begin position="134"/>
        <end position="179"/>
    </location>
</feature>